<evidence type="ECO:0000313" key="2">
    <source>
        <dbReference type="EMBL" id="MBW0469777.1"/>
    </source>
</evidence>
<feature type="region of interest" description="Disordered" evidence="1">
    <location>
        <begin position="17"/>
        <end position="60"/>
    </location>
</feature>
<sequence length="154" mass="16891">MAPQKFLNFCSLPGLSRKTFKGPGEDGEEEEGFDGTEGVSAPVGASQGSRGPALAQYNHPVAHHPEPSLLPIIQQMTRIMANLQAASSSKVSRPPAFKTPSMEAPDIFDGTWGFKVRSFIQSCQLIFHNDLGYFSQDRKKLLYSTFFLIGRAAR</sequence>
<reference evidence="2" key="1">
    <citation type="submission" date="2021-03" db="EMBL/GenBank/DDBJ databases">
        <title>Draft genome sequence of rust myrtle Austropuccinia psidii MF-1, a brazilian biotype.</title>
        <authorList>
            <person name="Quecine M.C."/>
            <person name="Pachon D.M.R."/>
            <person name="Bonatelli M.L."/>
            <person name="Correr F.H."/>
            <person name="Franceschini L.M."/>
            <person name="Leite T.F."/>
            <person name="Margarido G.R.A."/>
            <person name="Almeida C.A."/>
            <person name="Ferrarezi J.A."/>
            <person name="Labate C.A."/>
        </authorList>
    </citation>
    <scope>NUCLEOTIDE SEQUENCE</scope>
    <source>
        <strain evidence="2">MF-1</strain>
    </source>
</reference>
<proteinExistence type="predicted"/>
<protein>
    <submittedName>
        <fullName evidence="2">Uncharacterized protein</fullName>
    </submittedName>
</protein>
<feature type="compositionally biased region" description="Acidic residues" evidence="1">
    <location>
        <begin position="25"/>
        <end position="34"/>
    </location>
</feature>
<dbReference type="EMBL" id="AVOT02002270">
    <property type="protein sequence ID" value="MBW0469777.1"/>
    <property type="molecule type" value="Genomic_DNA"/>
</dbReference>
<evidence type="ECO:0000256" key="1">
    <source>
        <dbReference type="SAM" id="MobiDB-lite"/>
    </source>
</evidence>
<accession>A0A9Q3BQV9</accession>
<keyword evidence="3" id="KW-1185">Reference proteome</keyword>
<organism evidence="2 3">
    <name type="scientific">Austropuccinia psidii MF-1</name>
    <dbReference type="NCBI Taxonomy" id="1389203"/>
    <lineage>
        <taxon>Eukaryota</taxon>
        <taxon>Fungi</taxon>
        <taxon>Dikarya</taxon>
        <taxon>Basidiomycota</taxon>
        <taxon>Pucciniomycotina</taxon>
        <taxon>Pucciniomycetes</taxon>
        <taxon>Pucciniales</taxon>
        <taxon>Sphaerophragmiaceae</taxon>
        <taxon>Austropuccinia</taxon>
    </lineage>
</organism>
<comment type="caution">
    <text evidence="2">The sequence shown here is derived from an EMBL/GenBank/DDBJ whole genome shotgun (WGS) entry which is preliminary data.</text>
</comment>
<dbReference type="Proteomes" id="UP000765509">
    <property type="component" value="Unassembled WGS sequence"/>
</dbReference>
<gene>
    <name evidence="2" type="ORF">O181_009492</name>
</gene>
<evidence type="ECO:0000313" key="3">
    <source>
        <dbReference type="Proteomes" id="UP000765509"/>
    </source>
</evidence>
<name>A0A9Q3BQV9_9BASI</name>
<dbReference type="AlphaFoldDB" id="A0A9Q3BQV9"/>